<evidence type="ECO:0000313" key="3">
    <source>
        <dbReference type="Proteomes" id="UP000249260"/>
    </source>
</evidence>
<keyword evidence="1" id="KW-0812">Transmembrane</keyword>
<dbReference type="OrthoDB" id="2087420at2"/>
<proteinExistence type="predicted"/>
<feature type="transmembrane region" description="Helical" evidence="1">
    <location>
        <begin position="7"/>
        <end position="25"/>
    </location>
</feature>
<name>A0A328U3H0_9BACL</name>
<accession>A0A328U3H0</accession>
<protein>
    <submittedName>
        <fullName evidence="2">Uncharacterized protein</fullName>
    </submittedName>
</protein>
<keyword evidence="1" id="KW-0472">Membrane</keyword>
<comment type="caution">
    <text evidence="2">The sequence shown here is derived from an EMBL/GenBank/DDBJ whole genome shotgun (WGS) entry which is preliminary data.</text>
</comment>
<dbReference type="RefSeq" id="WP_112882820.1">
    <property type="nucleotide sequence ID" value="NZ_QLUW01000002.1"/>
</dbReference>
<evidence type="ECO:0000256" key="1">
    <source>
        <dbReference type="SAM" id="Phobius"/>
    </source>
</evidence>
<dbReference type="Proteomes" id="UP000249260">
    <property type="component" value="Unassembled WGS sequence"/>
</dbReference>
<reference evidence="2 3" key="1">
    <citation type="submission" date="2018-06" db="EMBL/GenBank/DDBJ databases">
        <title>Paenibacillus montanisoli sp. nov., isolated from mountain area soil.</title>
        <authorList>
            <person name="Wu M."/>
        </authorList>
    </citation>
    <scope>NUCLEOTIDE SEQUENCE [LARGE SCALE GENOMIC DNA]</scope>
    <source>
        <strain evidence="2 3">RA17</strain>
    </source>
</reference>
<sequence length="181" mass="20382">MKLKINQVVELLVIGLVLISGSWFISQQVTKSKNESAVYDGRAAAEIQTVRYDDSEPIDDSSEPIFYGELNETIADIHEVLTTRVNNNQYTKELKKVLGKLKNMNIGNGELRKDITRVRNLISIGIVDEDAIAIQYAHHIVHNIDLELNNNITEEALNDGSSVLGEDRYMKKVDAYIARHS</sequence>
<evidence type="ECO:0000313" key="2">
    <source>
        <dbReference type="EMBL" id="RAP76602.1"/>
    </source>
</evidence>
<gene>
    <name evidence="2" type="ORF">DL346_14660</name>
</gene>
<dbReference type="EMBL" id="QLUW01000002">
    <property type="protein sequence ID" value="RAP76602.1"/>
    <property type="molecule type" value="Genomic_DNA"/>
</dbReference>
<keyword evidence="1" id="KW-1133">Transmembrane helix</keyword>
<organism evidence="2 3">
    <name type="scientific">Paenibacillus montanisoli</name>
    <dbReference type="NCBI Taxonomy" id="2081970"/>
    <lineage>
        <taxon>Bacteria</taxon>
        <taxon>Bacillati</taxon>
        <taxon>Bacillota</taxon>
        <taxon>Bacilli</taxon>
        <taxon>Bacillales</taxon>
        <taxon>Paenibacillaceae</taxon>
        <taxon>Paenibacillus</taxon>
    </lineage>
</organism>
<keyword evidence="3" id="KW-1185">Reference proteome</keyword>
<dbReference type="AlphaFoldDB" id="A0A328U3H0"/>